<dbReference type="AlphaFoldDB" id="A0A7S3NGF9"/>
<name>A0A7S3NGF9_9STRA</name>
<comment type="subcellular location">
    <subcellularLocation>
        <location evidence="1">Membrane</location>
        <topology evidence="1">Multi-pass membrane protein</topology>
    </subcellularLocation>
</comment>
<keyword evidence="4 6" id="KW-1133">Transmembrane helix</keyword>
<accession>A0A7S3NGF9</accession>
<dbReference type="GO" id="GO:0016020">
    <property type="term" value="C:membrane"/>
    <property type="evidence" value="ECO:0007669"/>
    <property type="project" value="UniProtKB-SubCell"/>
</dbReference>
<evidence type="ECO:0000256" key="7">
    <source>
        <dbReference type="SAM" id="SignalP"/>
    </source>
</evidence>
<comment type="similarity">
    <text evidence="2 6">Belongs to the peroxisomal membrane protein PXMP2/4 family.</text>
</comment>
<evidence type="ECO:0000256" key="2">
    <source>
        <dbReference type="ARBA" id="ARBA00006824"/>
    </source>
</evidence>
<feature type="transmembrane region" description="Helical" evidence="6">
    <location>
        <begin position="126"/>
        <end position="147"/>
    </location>
</feature>
<evidence type="ECO:0000256" key="5">
    <source>
        <dbReference type="ARBA" id="ARBA00023136"/>
    </source>
</evidence>
<keyword evidence="7" id="KW-0732">Signal</keyword>
<evidence type="ECO:0000256" key="3">
    <source>
        <dbReference type="ARBA" id="ARBA00022692"/>
    </source>
</evidence>
<dbReference type="PANTHER" id="PTHR11266:SF17">
    <property type="entry name" value="PROTEIN MPV17"/>
    <property type="match status" value="1"/>
</dbReference>
<evidence type="ECO:0008006" key="9">
    <source>
        <dbReference type="Google" id="ProtNLM"/>
    </source>
</evidence>
<keyword evidence="3 6" id="KW-0812">Transmembrane</keyword>
<feature type="signal peptide" evidence="7">
    <location>
        <begin position="1"/>
        <end position="19"/>
    </location>
</feature>
<comment type="caution">
    <text evidence="6">Lacks conserved residue(s) required for the propagation of feature annotation.</text>
</comment>
<protein>
    <recommendedName>
        <fullName evidence="9">Peroxisomal membrane protein MPV17</fullName>
    </recommendedName>
</protein>
<evidence type="ECO:0000256" key="4">
    <source>
        <dbReference type="ARBA" id="ARBA00022989"/>
    </source>
</evidence>
<evidence type="ECO:0000313" key="8">
    <source>
        <dbReference type="EMBL" id="CAE0359466.1"/>
    </source>
</evidence>
<feature type="chain" id="PRO_5030785044" description="Peroxisomal membrane protein MPV17" evidence="7">
    <location>
        <begin position="20"/>
        <end position="252"/>
    </location>
</feature>
<dbReference type="InterPro" id="IPR007248">
    <property type="entry name" value="Mpv17_PMP22"/>
</dbReference>
<sequence length="252" mass="27977">MTKLTELLLVGFLLGQVVALQSPLLCLRERRSHSLLQGYGRAARRRNLILVQADALSISSEGAEEGGAQLRYESSTEKSWLERNPLVVKSLTMGITYGLADLTAQAFGRIVCGDICPITARIRRTVALMLIGCLAVGPLLSVWFDFIEWLIPGKSPRAIASRTAIDQAFQVPVMISIIFTGTSIAEGHNLQYCFLKIQAKLLSTWRDCLGVWIPVQLINQGLVPLRFRVLFQAIISFFWDTYLSIISHGTKV</sequence>
<proteinExistence type="inferred from homology"/>
<dbReference type="Pfam" id="PF04117">
    <property type="entry name" value="Mpv17_PMP22"/>
    <property type="match status" value="1"/>
</dbReference>
<dbReference type="EMBL" id="HBIJ01000243">
    <property type="protein sequence ID" value="CAE0359466.1"/>
    <property type="molecule type" value="Transcribed_RNA"/>
</dbReference>
<evidence type="ECO:0000256" key="6">
    <source>
        <dbReference type="RuleBase" id="RU363053"/>
    </source>
</evidence>
<keyword evidence="5 6" id="KW-0472">Membrane</keyword>
<evidence type="ECO:0000256" key="1">
    <source>
        <dbReference type="ARBA" id="ARBA00004141"/>
    </source>
</evidence>
<reference evidence="8" key="1">
    <citation type="submission" date="2021-01" db="EMBL/GenBank/DDBJ databases">
        <authorList>
            <person name="Corre E."/>
            <person name="Pelletier E."/>
            <person name="Niang G."/>
            <person name="Scheremetjew M."/>
            <person name="Finn R."/>
            <person name="Kale V."/>
            <person name="Holt S."/>
            <person name="Cochrane G."/>
            <person name="Meng A."/>
            <person name="Brown T."/>
            <person name="Cohen L."/>
        </authorList>
    </citation>
    <scope>NUCLEOTIDE SEQUENCE</scope>
    <source>
        <strain evidence="8">CCMP1510</strain>
    </source>
</reference>
<dbReference type="GO" id="GO:0005737">
    <property type="term" value="C:cytoplasm"/>
    <property type="evidence" value="ECO:0007669"/>
    <property type="project" value="TreeGrafter"/>
</dbReference>
<gene>
    <name evidence="8" type="ORF">ALAG00032_LOCUS194</name>
</gene>
<dbReference type="PANTHER" id="PTHR11266">
    <property type="entry name" value="PEROXISOMAL MEMBRANE PROTEIN 2, PXMP2 MPV17"/>
    <property type="match status" value="1"/>
</dbReference>
<organism evidence="8">
    <name type="scientific">Aureoumbra lagunensis</name>
    <dbReference type="NCBI Taxonomy" id="44058"/>
    <lineage>
        <taxon>Eukaryota</taxon>
        <taxon>Sar</taxon>
        <taxon>Stramenopiles</taxon>
        <taxon>Ochrophyta</taxon>
        <taxon>Pelagophyceae</taxon>
        <taxon>Pelagomonadales</taxon>
        <taxon>Aureoumbra</taxon>
    </lineage>
</organism>